<organism evidence="2 3">
    <name type="scientific">Extremus antarcticus</name>
    <dbReference type="NCBI Taxonomy" id="702011"/>
    <lineage>
        <taxon>Eukaryota</taxon>
        <taxon>Fungi</taxon>
        <taxon>Dikarya</taxon>
        <taxon>Ascomycota</taxon>
        <taxon>Pezizomycotina</taxon>
        <taxon>Dothideomycetes</taxon>
        <taxon>Dothideomycetidae</taxon>
        <taxon>Mycosphaerellales</taxon>
        <taxon>Extremaceae</taxon>
        <taxon>Extremus</taxon>
    </lineage>
</organism>
<gene>
    <name evidence="2" type="ORF">LTR09_007781</name>
</gene>
<sequence length="498" mass="55827">MEPQSSWPGARSPTRHDVPQASELPDTSFLSEFKARLLAHQDAKIHQRRVPVHLLQDRFDLDDVRPFTYPLTVLSGFPTLPSNEELGQLRAAFVVTFQKHAFVEPIINRERLSDPVPPYLDVAVACLGSVLTPASMRGGMIGDDLFLAGFQLTTFMAEVDNRHSRLLELPAALAMLSTYGMLTSNRELWTRADSMFTYGLTMARRQAIFDLRAYSRDSLDRSKDKSRTLACYMLLADTVRSIQCGTETQLSPGELSVSLSSDPNLRFSDVYAHMFTSRFGLPPSVSGDEDGLLLLTAVLSDYLLVRRLMSTISTRKPSTIADLERIPASCSNLYPFMHLTPGMEDVRMQSQLSNAISHWYEHFVKNTDTPLSHDVVALYWYARLLFECPDLLELSKLAQDEKRPEDRTTFAISDEAVQFAWYVLDYVTAPNADNCCGGTAIWTPPITFHAALVVWQKLRADTEVNSGALRALDPFKEALAAMPWPCCEVMVATLDALR</sequence>
<name>A0AAJ0GCS4_9PEZI</name>
<evidence type="ECO:0000313" key="3">
    <source>
        <dbReference type="Proteomes" id="UP001271007"/>
    </source>
</evidence>
<protein>
    <recommendedName>
        <fullName evidence="4">Transcription factor domain-containing protein</fullName>
    </recommendedName>
</protein>
<proteinExistence type="predicted"/>
<accession>A0AAJ0GCS4</accession>
<reference evidence="2" key="1">
    <citation type="submission" date="2023-04" db="EMBL/GenBank/DDBJ databases">
        <title>Black Yeasts Isolated from many extreme environments.</title>
        <authorList>
            <person name="Coleine C."/>
            <person name="Stajich J.E."/>
            <person name="Selbmann L."/>
        </authorList>
    </citation>
    <scope>NUCLEOTIDE SEQUENCE</scope>
    <source>
        <strain evidence="2">CCFEE 5312</strain>
    </source>
</reference>
<evidence type="ECO:0008006" key="4">
    <source>
        <dbReference type="Google" id="ProtNLM"/>
    </source>
</evidence>
<dbReference type="AlphaFoldDB" id="A0AAJ0GCS4"/>
<dbReference type="EMBL" id="JAWDJX010000028">
    <property type="protein sequence ID" value="KAK3051032.1"/>
    <property type="molecule type" value="Genomic_DNA"/>
</dbReference>
<keyword evidence="3" id="KW-1185">Reference proteome</keyword>
<feature type="region of interest" description="Disordered" evidence="1">
    <location>
        <begin position="1"/>
        <end position="22"/>
    </location>
</feature>
<comment type="caution">
    <text evidence="2">The sequence shown here is derived from an EMBL/GenBank/DDBJ whole genome shotgun (WGS) entry which is preliminary data.</text>
</comment>
<evidence type="ECO:0000256" key="1">
    <source>
        <dbReference type="SAM" id="MobiDB-lite"/>
    </source>
</evidence>
<evidence type="ECO:0000313" key="2">
    <source>
        <dbReference type="EMBL" id="KAK3051032.1"/>
    </source>
</evidence>
<dbReference type="Proteomes" id="UP001271007">
    <property type="component" value="Unassembled WGS sequence"/>
</dbReference>